<name>A0AAJ0CYC0_9HYPO</name>
<proteinExistence type="predicted"/>
<organism evidence="2 3">
    <name type="scientific">Conoideocrella luteorostrata</name>
    <dbReference type="NCBI Taxonomy" id="1105319"/>
    <lineage>
        <taxon>Eukaryota</taxon>
        <taxon>Fungi</taxon>
        <taxon>Dikarya</taxon>
        <taxon>Ascomycota</taxon>
        <taxon>Pezizomycotina</taxon>
        <taxon>Sordariomycetes</taxon>
        <taxon>Hypocreomycetidae</taxon>
        <taxon>Hypocreales</taxon>
        <taxon>Clavicipitaceae</taxon>
        <taxon>Conoideocrella</taxon>
    </lineage>
</organism>
<dbReference type="EMBL" id="JASWJB010000007">
    <property type="protein sequence ID" value="KAK2616318.1"/>
    <property type="molecule type" value="Genomic_DNA"/>
</dbReference>
<protein>
    <recommendedName>
        <fullName evidence="1">N-acetyltransferase domain-containing protein</fullName>
    </recommendedName>
</protein>
<accession>A0AAJ0CYC0</accession>
<evidence type="ECO:0000313" key="2">
    <source>
        <dbReference type="EMBL" id="KAK2616318.1"/>
    </source>
</evidence>
<dbReference type="PANTHER" id="PTHR43617">
    <property type="entry name" value="L-AMINO ACID N-ACETYLTRANSFERASE"/>
    <property type="match status" value="1"/>
</dbReference>
<comment type="caution">
    <text evidence="2">The sequence shown here is derived from an EMBL/GenBank/DDBJ whole genome shotgun (WGS) entry which is preliminary data.</text>
</comment>
<evidence type="ECO:0000313" key="3">
    <source>
        <dbReference type="Proteomes" id="UP001251528"/>
    </source>
</evidence>
<dbReference type="Gene3D" id="3.40.630.30">
    <property type="match status" value="1"/>
</dbReference>
<gene>
    <name evidence="2" type="ORF">QQS21_000752</name>
</gene>
<evidence type="ECO:0000259" key="1">
    <source>
        <dbReference type="PROSITE" id="PS51186"/>
    </source>
</evidence>
<keyword evidence="3" id="KW-1185">Reference proteome</keyword>
<dbReference type="InterPro" id="IPR008125">
    <property type="entry name" value="Streptothricin_AcTrfase"/>
</dbReference>
<feature type="domain" description="N-acetyltransferase" evidence="1">
    <location>
        <begin position="34"/>
        <end position="186"/>
    </location>
</feature>
<dbReference type="Pfam" id="PF00583">
    <property type="entry name" value="Acetyltransf_1"/>
    <property type="match status" value="1"/>
</dbReference>
<dbReference type="InterPro" id="IPR050276">
    <property type="entry name" value="MshD_Acetyltransferase"/>
</dbReference>
<dbReference type="SUPFAM" id="SSF55729">
    <property type="entry name" value="Acyl-CoA N-acyltransferases (Nat)"/>
    <property type="match status" value="1"/>
</dbReference>
<dbReference type="InterPro" id="IPR016181">
    <property type="entry name" value="Acyl_CoA_acyltransferase"/>
</dbReference>
<dbReference type="PRINTS" id="PR01754">
    <property type="entry name" value="SACTRNSFRASE"/>
</dbReference>
<dbReference type="CDD" id="cd04301">
    <property type="entry name" value="NAT_SF"/>
    <property type="match status" value="1"/>
</dbReference>
<dbReference type="GO" id="GO:0016747">
    <property type="term" value="F:acyltransferase activity, transferring groups other than amino-acyl groups"/>
    <property type="evidence" value="ECO:0007669"/>
    <property type="project" value="InterPro"/>
</dbReference>
<dbReference type="AlphaFoldDB" id="A0AAJ0CYC0"/>
<dbReference type="InterPro" id="IPR000182">
    <property type="entry name" value="GNAT_dom"/>
</dbReference>
<dbReference type="PANTHER" id="PTHR43617:SF38">
    <property type="entry name" value="N-ACETYLTRANSFERASE DOMAIN-CONTAINING PROTEIN"/>
    <property type="match status" value="1"/>
</dbReference>
<sequence>MSKIQIDPVKRLRNSSLKGDFTFEITSTIARPYSHLSRATSLHDIQTVPAVERTKFYGGIDEDFSAAKDAAHRVVFALREENGTGNSVHGYAMAFVDWNNMVTLHDFAVSRELRGQGWGKKLFGEVVGWAREKSASGIRIETQDNNVGACRFYKAVGARFGGFDEFLYWGTEERGEVALYWYVLFDDQ</sequence>
<dbReference type="Proteomes" id="UP001251528">
    <property type="component" value="Unassembled WGS sequence"/>
</dbReference>
<dbReference type="PROSITE" id="PS51186">
    <property type="entry name" value="GNAT"/>
    <property type="match status" value="1"/>
</dbReference>
<reference evidence="2" key="1">
    <citation type="submission" date="2023-06" db="EMBL/GenBank/DDBJ databases">
        <title>Conoideocrella luteorostrata (Hypocreales: Clavicipitaceae), a potential biocontrol fungus for elongate hemlock scale in United States Christmas tree production areas.</title>
        <authorList>
            <person name="Barrett H."/>
            <person name="Lovett B."/>
            <person name="Macias A.M."/>
            <person name="Stajich J.E."/>
            <person name="Kasson M.T."/>
        </authorList>
    </citation>
    <scope>NUCLEOTIDE SEQUENCE</scope>
    <source>
        <strain evidence="2">ARSEF 14590</strain>
    </source>
</reference>